<dbReference type="EMBL" id="KI282039">
    <property type="protein sequence ID" value="ESA15399.1"/>
    <property type="molecule type" value="Genomic_DNA"/>
</dbReference>
<evidence type="ECO:0000256" key="1">
    <source>
        <dbReference type="SAM" id="Phobius"/>
    </source>
</evidence>
<accession>U9U4R9</accession>
<keyword evidence="1" id="KW-0472">Membrane</keyword>
<proteinExistence type="predicted"/>
<protein>
    <submittedName>
        <fullName evidence="2">Uncharacterized protein</fullName>
    </submittedName>
</protein>
<dbReference type="AlphaFoldDB" id="U9U4R9"/>
<organism evidence="2">
    <name type="scientific">Rhizophagus irregularis (strain DAOM 181602 / DAOM 197198 / MUCL 43194)</name>
    <name type="common">Arbuscular mycorrhizal fungus</name>
    <name type="synonym">Glomus intraradices</name>
    <dbReference type="NCBI Taxonomy" id="747089"/>
    <lineage>
        <taxon>Eukaryota</taxon>
        <taxon>Fungi</taxon>
        <taxon>Fungi incertae sedis</taxon>
        <taxon>Mucoromycota</taxon>
        <taxon>Glomeromycotina</taxon>
        <taxon>Glomeromycetes</taxon>
        <taxon>Glomerales</taxon>
        <taxon>Glomeraceae</taxon>
        <taxon>Rhizophagus</taxon>
    </lineage>
</organism>
<name>U9U4R9_RHIID</name>
<sequence>MLSLTPYCALILNVRRYAINILLAIFTARFVFERQKARINLMIFSKQNFIIMSILHRSCRQNGHRQNSDLLKNVMSQQSEVGKFYVGETGVCKMGEYAIKKDLL</sequence>
<keyword evidence="1" id="KW-1133">Transmembrane helix</keyword>
<dbReference type="HOGENOM" id="CLU_2251464_0_0_1"/>
<reference evidence="2" key="1">
    <citation type="submission" date="2013-07" db="EMBL/GenBank/DDBJ databases">
        <title>The genome of an arbuscular mycorrhizal fungus provides insights into the evolution of the oldest plant symbiosis.</title>
        <authorList>
            <consortium name="DOE Joint Genome Institute"/>
            <person name="Tisserant E."/>
            <person name="Malbreil M."/>
            <person name="Kuo A."/>
            <person name="Kohler A."/>
            <person name="Symeonidi A."/>
            <person name="Balestrini R."/>
            <person name="Charron P."/>
            <person name="Duensing N."/>
            <person name="Frei-dit-Frey N."/>
            <person name="Gianinazzi-Pearson V."/>
            <person name="Gilbert B."/>
            <person name="Handa Y."/>
            <person name="Hijri M."/>
            <person name="Kaul R."/>
            <person name="Kawaguchi M."/>
            <person name="Krajinski F."/>
            <person name="Lammers P."/>
            <person name="Lapierre D."/>
            <person name="Masclaux F.G."/>
            <person name="Murat C."/>
            <person name="Morin E."/>
            <person name="Ndikumana S."/>
            <person name="Pagni M."/>
            <person name="Petitpierre D."/>
            <person name="Requena N."/>
            <person name="Rosikiewicz P."/>
            <person name="Riley R."/>
            <person name="Saito K."/>
            <person name="San Clemente H."/>
            <person name="Shapiro H."/>
            <person name="van Tuinen D."/>
            <person name="Becard G."/>
            <person name="Bonfante P."/>
            <person name="Paszkowski U."/>
            <person name="Shachar-Hill Y."/>
            <person name="Young J.P."/>
            <person name="Sanders I.R."/>
            <person name="Henrissat B."/>
            <person name="Rensing S.A."/>
            <person name="Grigoriev I.V."/>
            <person name="Corradi N."/>
            <person name="Roux C."/>
            <person name="Martin F."/>
        </authorList>
    </citation>
    <scope>NUCLEOTIDE SEQUENCE</scope>
    <source>
        <strain evidence="2">DAOM 197198</strain>
    </source>
</reference>
<evidence type="ECO:0000313" key="2">
    <source>
        <dbReference type="EMBL" id="ESA15399.1"/>
    </source>
</evidence>
<gene>
    <name evidence="2" type="ORF">GLOINDRAFT_94965</name>
</gene>
<feature type="transmembrane region" description="Helical" evidence="1">
    <location>
        <begin position="14"/>
        <end position="32"/>
    </location>
</feature>
<keyword evidence="1" id="KW-0812">Transmembrane</keyword>